<protein>
    <submittedName>
        <fullName evidence="10">Phytosulfokine receptor 1</fullName>
    </submittedName>
</protein>
<dbReference type="GO" id="GO:0002758">
    <property type="term" value="P:innate immune response-activating signaling pathway"/>
    <property type="evidence" value="ECO:0007669"/>
    <property type="project" value="UniProtKB-ARBA"/>
</dbReference>
<reference evidence="10" key="1">
    <citation type="submission" date="2015-06" db="UniProtKB">
        <authorList>
            <consortium name="EnsemblPlants"/>
        </authorList>
    </citation>
    <scope>IDENTIFICATION</scope>
</reference>
<dbReference type="SUPFAM" id="SSF52540">
    <property type="entry name" value="P-loop containing nucleoside triphosphate hydrolases"/>
    <property type="match status" value="1"/>
</dbReference>
<evidence type="ECO:0000256" key="9">
    <source>
        <dbReference type="ARBA" id="ARBA00023136"/>
    </source>
</evidence>
<keyword evidence="3" id="KW-0812">Transmembrane</keyword>
<dbReference type="SUPFAM" id="SSF52058">
    <property type="entry name" value="L domain-like"/>
    <property type="match status" value="1"/>
</dbReference>
<dbReference type="PANTHER" id="PTHR45707">
    <property type="entry name" value="C2 CALCIUM/LIPID-BINDING PLANT PHOSPHORIBOSYLTRANSFERASE FAMILY PROTEIN"/>
    <property type="match status" value="1"/>
</dbReference>
<dbReference type="InterPro" id="IPR000719">
    <property type="entry name" value="Prot_kinase_dom"/>
</dbReference>
<name>R7W891_AEGTA</name>
<evidence type="ECO:0000256" key="4">
    <source>
        <dbReference type="ARBA" id="ARBA00022737"/>
    </source>
</evidence>
<dbReference type="Gene3D" id="1.10.10.10">
    <property type="entry name" value="Winged helix-like DNA-binding domain superfamily/Winged helix DNA-binding domain"/>
    <property type="match status" value="1"/>
</dbReference>
<dbReference type="EnsemblPlants" id="EMT14745">
    <property type="protein sequence ID" value="EMT14745"/>
    <property type="gene ID" value="F775_13454"/>
</dbReference>
<evidence type="ECO:0000256" key="8">
    <source>
        <dbReference type="ARBA" id="ARBA00023054"/>
    </source>
</evidence>
<keyword evidence="8" id="KW-0175">Coiled coil</keyword>
<dbReference type="InterPro" id="IPR008271">
    <property type="entry name" value="Ser/Thr_kinase_AS"/>
</dbReference>
<dbReference type="InterPro" id="IPR027417">
    <property type="entry name" value="P-loop_NTPase"/>
</dbReference>
<dbReference type="SUPFAM" id="SSF56112">
    <property type="entry name" value="Protein kinase-like (PK-like)"/>
    <property type="match status" value="1"/>
</dbReference>
<keyword evidence="6" id="KW-0611">Plant defense</keyword>
<evidence type="ECO:0000256" key="6">
    <source>
        <dbReference type="ARBA" id="ARBA00022821"/>
    </source>
</evidence>
<keyword evidence="5" id="KW-0547">Nucleotide-binding</keyword>
<dbReference type="GO" id="GO:0004672">
    <property type="term" value="F:protein kinase activity"/>
    <property type="evidence" value="ECO:0007669"/>
    <property type="project" value="InterPro"/>
</dbReference>
<dbReference type="SMART" id="SM00220">
    <property type="entry name" value="S_TKc"/>
    <property type="match status" value="1"/>
</dbReference>
<dbReference type="Gene3D" id="3.80.10.10">
    <property type="entry name" value="Ribonuclease Inhibitor"/>
    <property type="match status" value="1"/>
</dbReference>
<dbReference type="Pfam" id="PF00069">
    <property type="entry name" value="Pkinase"/>
    <property type="match status" value="1"/>
</dbReference>
<dbReference type="InterPro" id="IPR055414">
    <property type="entry name" value="LRR_R13L4/SHOC2-like"/>
</dbReference>
<evidence type="ECO:0000313" key="10">
    <source>
        <dbReference type="EnsemblPlants" id="EMT14745"/>
    </source>
</evidence>
<dbReference type="Pfam" id="PF00931">
    <property type="entry name" value="NB-ARC"/>
    <property type="match status" value="1"/>
</dbReference>
<evidence type="ECO:0000256" key="5">
    <source>
        <dbReference type="ARBA" id="ARBA00022741"/>
    </source>
</evidence>
<organism evidence="10">
    <name type="scientific">Aegilops tauschii</name>
    <name type="common">Tausch's goatgrass</name>
    <name type="synonym">Aegilops squarrosa</name>
    <dbReference type="NCBI Taxonomy" id="37682"/>
    <lineage>
        <taxon>Eukaryota</taxon>
        <taxon>Viridiplantae</taxon>
        <taxon>Streptophyta</taxon>
        <taxon>Embryophyta</taxon>
        <taxon>Tracheophyta</taxon>
        <taxon>Spermatophyta</taxon>
        <taxon>Magnoliopsida</taxon>
        <taxon>Liliopsida</taxon>
        <taxon>Poales</taxon>
        <taxon>Poaceae</taxon>
        <taxon>BOP clade</taxon>
        <taxon>Pooideae</taxon>
        <taxon>Triticodae</taxon>
        <taxon>Triticeae</taxon>
        <taxon>Triticinae</taxon>
        <taxon>Aegilops</taxon>
    </lineage>
</organism>
<dbReference type="PROSITE" id="PS50011">
    <property type="entry name" value="PROTEIN_KINASE_DOM"/>
    <property type="match status" value="1"/>
</dbReference>
<keyword evidence="9" id="KW-0472">Membrane</keyword>
<dbReference type="InterPro" id="IPR041118">
    <property type="entry name" value="Rx_N"/>
</dbReference>
<evidence type="ECO:0000256" key="1">
    <source>
        <dbReference type="ARBA" id="ARBA00008894"/>
    </source>
</evidence>
<dbReference type="Gene3D" id="1.10.510.10">
    <property type="entry name" value="Transferase(Phosphotransferase) domain 1"/>
    <property type="match status" value="1"/>
</dbReference>
<evidence type="ECO:0000256" key="2">
    <source>
        <dbReference type="ARBA" id="ARBA00022614"/>
    </source>
</evidence>
<dbReference type="GO" id="GO:0005524">
    <property type="term" value="F:ATP binding"/>
    <property type="evidence" value="ECO:0007669"/>
    <property type="project" value="InterPro"/>
</dbReference>
<comment type="similarity">
    <text evidence="1">Belongs to the disease resistance NB-LRR family.</text>
</comment>
<accession>R7W891</accession>
<keyword evidence="7" id="KW-1133">Transmembrane helix</keyword>
<sequence>MARWVGLTALCSFLRELGGWLASGALLTEPRQRRWDWMSPRPDYSFADKATSHFKGKIGNRTVAVERMFNTYRYEDMFQQELECLVKGILATYNGKMVMADAREQLLCFEYLPKGSLDKYITGRIMWHWTDCFQIITGICQGLNYLHQKRIVHLDLKPRNILLDDNFVPKIAGFTLSRCVVESEDWVTTSMIGTPEYVPPECFNDTEMTCRYPYDRDIYSVGVTIMEILIGKKGYHDINMVVESWSDMADKSHSDVQMEQVRICAEIAIACIDFNPAKRPDAQHIISRLDQIETMGGYVKTGMITSHQAEDAPNELHLDTPDTPREASSKVLKIGVGAISKRNLKKRKIRAAMENNPHHSAWLKGTREMEEDPITVLLGPSGPLFQKLRSVIASQDSRLKRVKVEIQFLGQGLKGLCNGFNKDLFEAPQDSITRCWMRQVRDLCYDTTDYLDEVMHFIQYSGTGRGKTRLFGGKRLGSKIFRVSCRLTWVSLPKVKKLKRGPMIAKLSALLARVEDADERRERFNISPRETSTHDHSQATSTSVGHLMAQLPIQLHVDNLIRLLALDHDDNVIEKKLKVVTIFGPASADKTAVVRTYYHQYGGKFQYRAFLRVSRDPDMWRLLTDMISQIKAPLTHTISDVQGLTGRITKHLQGKRYLIIIDDLWSTPVWDIIIRALPDGDYCRIIATTQVEDVALACCSYQLKHIYKITPLNDDQSGESEGGCTTYPSSEVMKEALNLVYNNLPPHLKACLLYMNMYPEGYTTRKDELVKQWVAEDFIGSVHGQDRENTAGSYFDALISSGLVQSVDTDHNGEVLSCTLHHMVLDLIRQKSMEENFVTIVNYFQTILGLPDKVRRLSVQLGGAKGANTIQENMRISQVRSLLFSGFFKGVPSIVEYGLLQVLILHIWSDQDMTFDLTSIGELYRLRYLKIECNITVKLPGKIRRLRHLSTLQVDARLSAIPSDIVHLDKLLHLRLRSESILPHGVGHMTSLRTLGYFDLNSNPKINLMGLGKLTNLQNLQLTCSTVQPAENLEKNMQLLGTVLEKLSILQSVTLVPATGSSNVNTLQDDTGASNMIISCDGFSSASPAPAHLRRLKLSRGCCIFSRLPRWVGELAQLRILKIAVKELSKEDTDILKGLPALAVLSLHVMTTSPEMIVFGKGGFSVLIYFKFTCTVPWLKFEENAMPNLQKLRLGFNATTVDKQGIIIEHLSCIKEISAIIGCVSVGAESACQKAIMNDPRNPKVQWMGSIYVGDEGTGHVVTHEAQEYYRAQGKVSGGGEIMDETDGIQDENNEVASKSNPRNQMLQSMGSIYYGGEGREMVTHSGGPRNRPREELSGTMIVQELIIRSVIILKQHSMATSWDVAAAGWAIVLGWLMLPIIAFLLSKILSFLVFDASKKLLELETCIIPELQHTMQAVDQERMIKRSEKLKPDVATLDKMAAMLRHAQEQVEDIFDDAKQKIVSGDILSGAVQTSTGCPRIPDIFLPAFLTLR</sequence>
<dbReference type="PROSITE" id="PS00108">
    <property type="entry name" value="PROTEIN_KINASE_ST"/>
    <property type="match status" value="1"/>
</dbReference>
<dbReference type="InterPro" id="IPR002182">
    <property type="entry name" value="NB-ARC"/>
</dbReference>
<dbReference type="InterPro" id="IPR058922">
    <property type="entry name" value="WHD_DRP"/>
</dbReference>
<proteinExistence type="inferred from homology"/>
<dbReference type="GO" id="GO:0042742">
    <property type="term" value="P:defense response to bacterium"/>
    <property type="evidence" value="ECO:0007669"/>
    <property type="project" value="UniProtKB-ARBA"/>
</dbReference>
<dbReference type="Gene3D" id="3.40.50.300">
    <property type="entry name" value="P-loop containing nucleotide triphosphate hydrolases"/>
    <property type="match status" value="1"/>
</dbReference>
<dbReference type="FunFam" id="1.10.10.10:FF:000322">
    <property type="entry name" value="Probable disease resistance protein At1g63360"/>
    <property type="match status" value="1"/>
</dbReference>
<dbReference type="Pfam" id="PF23598">
    <property type="entry name" value="LRR_14"/>
    <property type="match status" value="1"/>
</dbReference>
<dbReference type="InterPro" id="IPR011009">
    <property type="entry name" value="Kinase-like_dom_sf"/>
</dbReference>
<dbReference type="InterPro" id="IPR032675">
    <property type="entry name" value="LRR_dom_sf"/>
</dbReference>
<keyword evidence="2" id="KW-0433">Leucine-rich repeat</keyword>
<evidence type="ECO:0000256" key="7">
    <source>
        <dbReference type="ARBA" id="ARBA00022989"/>
    </source>
</evidence>
<evidence type="ECO:0000256" key="3">
    <source>
        <dbReference type="ARBA" id="ARBA00022692"/>
    </source>
</evidence>
<dbReference type="PANTHER" id="PTHR45707:SF77">
    <property type="entry name" value="PROTEIN KINASE DOMAIN-CONTAINING PROTEIN"/>
    <property type="match status" value="1"/>
</dbReference>
<dbReference type="GO" id="GO:0043531">
    <property type="term" value="F:ADP binding"/>
    <property type="evidence" value="ECO:0007669"/>
    <property type="project" value="InterPro"/>
</dbReference>
<keyword evidence="4" id="KW-0677">Repeat</keyword>
<dbReference type="Pfam" id="PF18052">
    <property type="entry name" value="Rx_N"/>
    <property type="match status" value="1"/>
</dbReference>
<dbReference type="Gene3D" id="1.20.5.4130">
    <property type="match status" value="1"/>
</dbReference>
<dbReference type="InterPro" id="IPR036388">
    <property type="entry name" value="WH-like_DNA-bd_sf"/>
</dbReference>
<dbReference type="GO" id="GO:0009626">
    <property type="term" value="P:plant-type hypersensitive response"/>
    <property type="evidence" value="ECO:0007669"/>
    <property type="project" value="UniProtKB-ARBA"/>
</dbReference>
<dbReference type="Pfam" id="PF23559">
    <property type="entry name" value="WHD_DRP"/>
    <property type="match status" value="1"/>
</dbReference>